<feature type="non-terminal residue" evidence="2">
    <location>
        <position position="200"/>
    </location>
</feature>
<feature type="compositionally biased region" description="Basic and acidic residues" evidence="1">
    <location>
        <begin position="1"/>
        <end position="11"/>
    </location>
</feature>
<protein>
    <submittedName>
        <fullName evidence="2">Uncharacterized protein</fullName>
    </submittedName>
</protein>
<reference evidence="2" key="1">
    <citation type="submission" date="2015-11" db="EMBL/GenBank/DDBJ databases">
        <title>De novo transcriptome assembly of four potential Pierce s Disease insect vectors from Arizona vineyards.</title>
        <authorList>
            <person name="Tassone E.E."/>
        </authorList>
    </citation>
    <scope>NUCLEOTIDE SEQUENCE</scope>
</reference>
<sequence length="200" mass="21526">RVKVVGPEKESSIGGSESVRKVSRKRASGGGLEVQVRNESLVSLRAGAEEGAGVSSAPTFAMRKAKILEKLDGMAIYFNEKYVPDKAVSDRLSKRLRLVREFVEELPEEGIPPPEKAETARVETLDEGKPQQADEGQAGVSLPGGSGRATQKARAEVAGDPMDQIVEGRQGWPLVKLTNVPEWVGGRVLRTCIRAALPAR</sequence>
<feature type="region of interest" description="Disordered" evidence="1">
    <location>
        <begin position="1"/>
        <end position="31"/>
    </location>
</feature>
<gene>
    <name evidence="2" type="ORF">g.3128</name>
</gene>
<dbReference type="AlphaFoldDB" id="A0A1B6ENX8"/>
<feature type="compositionally biased region" description="Basic and acidic residues" evidence="1">
    <location>
        <begin position="115"/>
        <end position="129"/>
    </location>
</feature>
<organism evidence="2">
    <name type="scientific">Cuerna arida</name>
    <dbReference type="NCBI Taxonomy" id="1464854"/>
    <lineage>
        <taxon>Eukaryota</taxon>
        <taxon>Metazoa</taxon>
        <taxon>Ecdysozoa</taxon>
        <taxon>Arthropoda</taxon>
        <taxon>Hexapoda</taxon>
        <taxon>Insecta</taxon>
        <taxon>Pterygota</taxon>
        <taxon>Neoptera</taxon>
        <taxon>Paraneoptera</taxon>
        <taxon>Hemiptera</taxon>
        <taxon>Auchenorrhyncha</taxon>
        <taxon>Membracoidea</taxon>
        <taxon>Cicadellidae</taxon>
        <taxon>Cicadellinae</taxon>
        <taxon>Proconiini</taxon>
        <taxon>Cuerna</taxon>
    </lineage>
</organism>
<proteinExistence type="predicted"/>
<name>A0A1B6ENX8_9HEMI</name>
<feature type="region of interest" description="Disordered" evidence="1">
    <location>
        <begin position="107"/>
        <end position="160"/>
    </location>
</feature>
<dbReference type="EMBL" id="GECZ01030129">
    <property type="protein sequence ID" value="JAS39640.1"/>
    <property type="molecule type" value="Transcribed_RNA"/>
</dbReference>
<evidence type="ECO:0000256" key="1">
    <source>
        <dbReference type="SAM" id="MobiDB-lite"/>
    </source>
</evidence>
<evidence type="ECO:0000313" key="2">
    <source>
        <dbReference type="EMBL" id="JAS39640.1"/>
    </source>
</evidence>
<feature type="non-terminal residue" evidence="2">
    <location>
        <position position="1"/>
    </location>
</feature>
<accession>A0A1B6ENX8</accession>